<dbReference type="AlphaFoldDB" id="A0A6M1SYD6"/>
<dbReference type="Proteomes" id="UP000474802">
    <property type="component" value="Unassembled WGS sequence"/>
</dbReference>
<reference evidence="1 2" key="1">
    <citation type="submission" date="2020-02" db="EMBL/GenBank/DDBJ databases">
        <authorList>
            <person name="Khan S.A."/>
            <person name="Jeon C.O."/>
            <person name="Chun B.H."/>
        </authorList>
    </citation>
    <scope>NUCLEOTIDE SEQUENCE [LARGE SCALE GENOMIC DNA]</scope>
    <source>
        <strain evidence="1 2">H239</strain>
    </source>
</reference>
<name>A0A6M1SYD6_9HYPH</name>
<evidence type="ECO:0000313" key="1">
    <source>
        <dbReference type="EMBL" id="NGP19313.1"/>
    </source>
</evidence>
<keyword evidence="2" id="KW-1185">Reference proteome</keyword>
<reference evidence="1 2" key="2">
    <citation type="submission" date="2020-03" db="EMBL/GenBank/DDBJ databases">
        <title>Devosia chinhatensis sp. nov., isolated from a hexachlorocyclohexane (HCH) dump site in India.</title>
        <authorList>
            <person name="Kumar M."/>
            <person name="Lal R."/>
        </authorList>
    </citation>
    <scope>NUCLEOTIDE SEQUENCE [LARGE SCALE GENOMIC DNA]</scope>
    <source>
        <strain evidence="1 2">H239</strain>
    </source>
</reference>
<proteinExistence type="predicted"/>
<evidence type="ECO:0000313" key="2">
    <source>
        <dbReference type="Proteomes" id="UP000474802"/>
    </source>
</evidence>
<dbReference type="EMBL" id="JAALFG010000005">
    <property type="protein sequence ID" value="NGP19313.1"/>
    <property type="molecule type" value="Genomic_DNA"/>
</dbReference>
<dbReference type="RefSeq" id="WP_164535560.1">
    <property type="nucleotide sequence ID" value="NZ_JAALFG010000005.1"/>
</dbReference>
<gene>
    <name evidence="1" type="ORF">G5575_18205</name>
</gene>
<protein>
    <submittedName>
        <fullName evidence="1">Uncharacterized protein</fullName>
    </submittedName>
</protein>
<accession>A0A6M1SYD6</accession>
<sequence>MARAGRKRKIGVLREKNGKPSRAGKRITTEQENMRAAVEYRQSVFGLSPKDAMDQKASTVHGRLCLQGAISQAQWQAAENWLDIVNAMSAALQSPRGFKTAGSCTPMTISEELEAAKYQAIKDAYDKANDAIEDHAPVEECKARLIAMRTIVIEGVDQPSMHGTLRTALNGLAKHFGLESRSKAA</sequence>
<comment type="caution">
    <text evidence="1">The sequence shown here is derived from an EMBL/GenBank/DDBJ whole genome shotgun (WGS) entry which is preliminary data.</text>
</comment>
<organism evidence="1 2">
    <name type="scientific">Devosia aurantiaca</name>
    <dbReference type="NCBI Taxonomy" id="2714858"/>
    <lineage>
        <taxon>Bacteria</taxon>
        <taxon>Pseudomonadati</taxon>
        <taxon>Pseudomonadota</taxon>
        <taxon>Alphaproteobacteria</taxon>
        <taxon>Hyphomicrobiales</taxon>
        <taxon>Devosiaceae</taxon>
        <taxon>Devosia</taxon>
    </lineage>
</organism>